<gene>
    <name evidence="2" type="ORF">S01H4_18817</name>
</gene>
<reference evidence="2" key="1">
    <citation type="journal article" date="2014" name="Front. Microbiol.">
        <title>High frequency of phylogenetically diverse reductive dehalogenase-homologous genes in deep subseafloor sedimentary metagenomes.</title>
        <authorList>
            <person name="Kawai M."/>
            <person name="Futagami T."/>
            <person name="Toyoda A."/>
            <person name="Takaki Y."/>
            <person name="Nishi S."/>
            <person name="Hori S."/>
            <person name="Arai W."/>
            <person name="Tsubouchi T."/>
            <person name="Morono Y."/>
            <person name="Uchiyama I."/>
            <person name="Ito T."/>
            <person name="Fujiyama A."/>
            <person name="Inagaki F."/>
            <person name="Takami H."/>
        </authorList>
    </citation>
    <scope>NUCLEOTIDE SEQUENCE</scope>
    <source>
        <strain evidence="2">Expedition CK06-06</strain>
    </source>
</reference>
<protein>
    <submittedName>
        <fullName evidence="2">Uncharacterized protein</fullName>
    </submittedName>
</protein>
<feature type="non-terminal residue" evidence="2">
    <location>
        <position position="414"/>
    </location>
</feature>
<evidence type="ECO:0000313" key="2">
    <source>
        <dbReference type="EMBL" id="GAG53748.1"/>
    </source>
</evidence>
<accession>X0YZQ8</accession>
<organism evidence="2">
    <name type="scientific">marine sediment metagenome</name>
    <dbReference type="NCBI Taxonomy" id="412755"/>
    <lineage>
        <taxon>unclassified sequences</taxon>
        <taxon>metagenomes</taxon>
        <taxon>ecological metagenomes</taxon>
    </lineage>
</organism>
<comment type="caution">
    <text evidence="2">The sequence shown here is derived from an EMBL/GenBank/DDBJ whole genome shotgun (WGS) entry which is preliminary data.</text>
</comment>
<feature type="coiled-coil region" evidence="1">
    <location>
        <begin position="115"/>
        <end position="142"/>
    </location>
</feature>
<keyword evidence="1" id="KW-0175">Coiled coil</keyword>
<proteinExistence type="predicted"/>
<name>X0YZQ8_9ZZZZ</name>
<feature type="non-terminal residue" evidence="2">
    <location>
        <position position="1"/>
    </location>
</feature>
<evidence type="ECO:0000256" key="1">
    <source>
        <dbReference type="SAM" id="Coils"/>
    </source>
</evidence>
<dbReference type="AlphaFoldDB" id="X0YZQ8"/>
<dbReference type="EMBL" id="BART01008356">
    <property type="protein sequence ID" value="GAG53748.1"/>
    <property type="molecule type" value="Genomic_DNA"/>
</dbReference>
<sequence length="414" mass="46207">ANRRPLEYDVPVTFNGKTYLVKTPPNLGDIEAEAFAKTSKILEQQSQDILKRQKAQDKKAQPYLDQIKEYDKRLSMFLDPENIPTQASADLYNNLIDKRNQAVISLNAAVPIEEQTKLVNDANAYSSELKQLEENAKNIGSTYIAGSALSKNYSNFDKLMATIDSQLLAPTVKVGAELAAAAIYPIDSEMSLNLSQASTDYFERISDFRQTEFPQDVTKVNGDLNADWTMKLTDMSINNASTIATVLLPQAGITLGVGSKLFMKGASRFARQKLMNQQRKKALNISSALFFNMSAGSQLATQQIAVKEAPEQLNKLKGALDNVQSNPDEYSYLDKKQILEQIDYYENVLDTEGYKRYTNAALYGALEVGVERSLGTLRVFKNARQMSNTLKGKKLTNFQKQYRQSLTNLINIPG</sequence>